<dbReference type="Gene3D" id="3.90.1150.10">
    <property type="entry name" value="Aspartate Aminotransferase, domain 1"/>
    <property type="match status" value="1"/>
</dbReference>
<dbReference type="Proteomes" id="UP001595698">
    <property type="component" value="Unassembled WGS sequence"/>
</dbReference>
<dbReference type="CDD" id="cd00609">
    <property type="entry name" value="AAT_like"/>
    <property type="match status" value="1"/>
</dbReference>
<dbReference type="EMBL" id="JBHSBC010000035">
    <property type="protein sequence ID" value="MFC3984513.1"/>
    <property type="molecule type" value="Genomic_DNA"/>
</dbReference>
<reference evidence="4" key="1">
    <citation type="journal article" date="2019" name="Int. J. Syst. Evol. Microbiol.">
        <title>The Global Catalogue of Microorganisms (GCM) 10K type strain sequencing project: providing services to taxonomists for standard genome sequencing and annotation.</title>
        <authorList>
            <consortium name="The Broad Institute Genomics Platform"/>
            <consortium name="The Broad Institute Genome Sequencing Center for Infectious Disease"/>
            <person name="Wu L."/>
            <person name="Ma J."/>
        </authorList>
    </citation>
    <scope>NUCLEOTIDE SEQUENCE [LARGE SCALE GENOMIC DNA]</scope>
    <source>
        <strain evidence="4">TBRC 7912</strain>
    </source>
</reference>
<keyword evidence="3" id="KW-0032">Aminotransferase</keyword>
<dbReference type="InterPro" id="IPR015422">
    <property type="entry name" value="PyrdxlP-dep_Trfase_small"/>
</dbReference>
<proteinExistence type="predicted"/>
<dbReference type="Gene3D" id="3.40.640.10">
    <property type="entry name" value="Type I PLP-dependent aspartate aminotransferase-like (Major domain)"/>
    <property type="match status" value="1"/>
</dbReference>
<dbReference type="PANTHER" id="PTHR46577">
    <property type="entry name" value="HTH-TYPE TRANSCRIPTIONAL REGULATORY PROTEIN GABR"/>
    <property type="match status" value="1"/>
</dbReference>
<evidence type="ECO:0000259" key="2">
    <source>
        <dbReference type="Pfam" id="PF00155"/>
    </source>
</evidence>
<dbReference type="PANTHER" id="PTHR46577:SF2">
    <property type="entry name" value="TRANSCRIPTIONAL REGULATORY PROTEIN"/>
    <property type="match status" value="1"/>
</dbReference>
<protein>
    <submittedName>
        <fullName evidence="3">Aminotransferase class I/II-fold pyridoxal phosphate-dependent enzyme</fullName>
    </submittedName>
</protein>
<keyword evidence="3" id="KW-0808">Transferase</keyword>
<feature type="domain" description="Aminotransferase class I/classII large" evidence="2">
    <location>
        <begin position="30"/>
        <end position="372"/>
    </location>
</feature>
<gene>
    <name evidence="3" type="ORF">ACFOYY_30560</name>
</gene>
<dbReference type="GO" id="GO:0008483">
    <property type="term" value="F:transaminase activity"/>
    <property type="evidence" value="ECO:0007669"/>
    <property type="project" value="UniProtKB-KW"/>
</dbReference>
<evidence type="ECO:0000256" key="1">
    <source>
        <dbReference type="SAM" id="MobiDB-lite"/>
    </source>
</evidence>
<feature type="compositionally biased region" description="Basic and acidic residues" evidence="1">
    <location>
        <begin position="379"/>
        <end position="390"/>
    </location>
</feature>
<feature type="region of interest" description="Disordered" evidence="1">
    <location>
        <begin position="369"/>
        <end position="398"/>
    </location>
</feature>
<dbReference type="InterPro" id="IPR004839">
    <property type="entry name" value="Aminotransferase_I/II_large"/>
</dbReference>
<organism evidence="3 4">
    <name type="scientific">Streptosporangium jomthongense</name>
    <dbReference type="NCBI Taxonomy" id="1193683"/>
    <lineage>
        <taxon>Bacteria</taxon>
        <taxon>Bacillati</taxon>
        <taxon>Actinomycetota</taxon>
        <taxon>Actinomycetes</taxon>
        <taxon>Streptosporangiales</taxon>
        <taxon>Streptosporangiaceae</taxon>
        <taxon>Streptosporangium</taxon>
    </lineage>
</organism>
<name>A0ABV8FAQ6_9ACTN</name>
<keyword evidence="4" id="KW-1185">Reference proteome</keyword>
<sequence length="438" mass="47035">MTPYVQVAGPLSHTRQWWEGVVQSVAPPHVIDLGPGYLDPGLLPADLLAASYAGSLAAYGSAALAYGDDRGALPLRTRLAARVRERDGVPCDPANVLVTAGTSHALHLIATTLAAPGDVVLVDESCYDLGRLILADCGLRAYEVAGDEYGMSPYALAAALAETRGRVAFVYLNPTFHNPTGLVVPLERRHALLDVARNHQTLIVEDDAYADLLLNQALDMEPGPHSDVQDTPPPMASLARHRGVIRLLTFSKSLAPGLRLGWLVAAPELVDRLAGHGVFRSGGCPNHTASLAVATLMEEGHYDRHLTWLRDRLRERRDTLVDALTAHLNDAFLLDRPAGGFFVWLRSHHPEHALMTAAEQADVYVAAGSRFGPGRRPARRPDGHNGDRSPGDLGHGGGNPVSAVRLAYSFNDPGRLARAVERLAGVWNVIPGKRGPGR</sequence>
<dbReference type="Pfam" id="PF00155">
    <property type="entry name" value="Aminotran_1_2"/>
    <property type="match status" value="1"/>
</dbReference>
<dbReference type="InterPro" id="IPR015424">
    <property type="entry name" value="PyrdxlP-dep_Trfase"/>
</dbReference>
<evidence type="ECO:0000313" key="4">
    <source>
        <dbReference type="Proteomes" id="UP001595698"/>
    </source>
</evidence>
<dbReference type="SUPFAM" id="SSF53383">
    <property type="entry name" value="PLP-dependent transferases"/>
    <property type="match status" value="1"/>
</dbReference>
<comment type="caution">
    <text evidence="3">The sequence shown here is derived from an EMBL/GenBank/DDBJ whole genome shotgun (WGS) entry which is preliminary data.</text>
</comment>
<dbReference type="InterPro" id="IPR051446">
    <property type="entry name" value="HTH_trans_reg/aminotransferase"/>
</dbReference>
<dbReference type="RefSeq" id="WP_386194397.1">
    <property type="nucleotide sequence ID" value="NZ_JBHSBC010000035.1"/>
</dbReference>
<accession>A0ABV8FAQ6</accession>
<evidence type="ECO:0000313" key="3">
    <source>
        <dbReference type="EMBL" id="MFC3984513.1"/>
    </source>
</evidence>
<dbReference type="InterPro" id="IPR015421">
    <property type="entry name" value="PyrdxlP-dep_Trfase_major"/>
</dbReference>